<reference evidence="4" key="1">
    <citation type="submission" date="2021-05" db="EMBL/GenBank/DDBJ databases">
        <authorList>
            <person name="Alioto T."/>
            <person name="Alioto T."/>
            <person name="Gomez Garrido J."/>
        </authorList>
    </citation>
    <scope>NUCLEOTIDE SEQUENCE</scope>
</reference>
<dbReference type="Gene3D" id="1.25.40.20">
    <property type="entry name" value="Ankyrin repeat-containing domain"/>
    <property type="match status" value="4"/>
</dbReference>
<dbReference type="InterPro" id="IPR036770">
    <property type="entry name" value="Ankyrin_rpt-contain_sf"/>
</dbReference>
<accession>A0A8D8CHM4</accession>
<sequence>MHRKRYFPADLEPYPLHYAALRGYTDKVRELLADAGTNPYEPIQDGETALHVALAENQPEVADILIEKFRTDFDTVGDYLVNKLECDPDDRFWLRRSILVATTKEQCEKVKQLEDPGGCAKDGILVLLRYPVGGEHAASLKSNKNNRMELINLGKTLFPNGLLSWNDSGSAGCCDSLLILSAYHGHVKQLEILESYGADLSTRGTKRQIPFHAACDASQHEVIEVLLTKYLKKFDPLTLDCDCFNGLYYILYRKNKKSFELALNTMIEYEVSRSGESESKAFNKILNVENDNWPYFSVWSQLDCEFWNPILEQVCEKYEYDLTYQWKDCTALLDMIQYKKVARYYQAQIRRNPELVKVSSNGSTALHQLISSNEVDLVKDLYSRMKQQMKDIFECDAAFDSFNTMMHWNYNEMMSFVLENHANFLQDSLTKFHEKVIQDFPCPNFNEVFEILIKYIPDIEPLIKERRDYLNSYSISTQNDSCETYNKLRDDFQSALEEIQQSGKPLHDYNSQVCYFLHQAIIEDQQQLVENLLNANVDFDFLNNDERHAIHFVQSVEMLQLLVRKHPDGNGLVNRKDRNGATLLHAICPTSIACKEKIILELLKLGAKVDECTNDQSTALFYVYDEELFDFLTKGVQEHGFSGIDVNHRDFEGNTALHRCLRHFNSYMARVMLLRADSFVSFNSKGESLLACLARVDLSIFDIYFKPVLLEQEEKTRLMFEAELEKSKERASQIFVEACVFLNLFIVERMLAMELDFNAQGYNGKTGLLALMEAYENFPVKLMLQLLNKPVDVNIRDIDGRNALLMLVFKFPTLKPQGANVELARKIIELGVDIDQADNEGNTALHYACKIADFDMIEALVEKGADFRIRNKRGLLCYQMASWGVEQILATLFST</sequence>
<proteinExistence type="predicted"/>
<dbReference type="SUPFAM" id="SSF48403">
    <property type="entry name" value="Ankyrin repeat"/>
    <property type="match status" value="4"/>
</dbReference>
<dbReference type="SMART" id="SM00248">
    <property type="entry name" value="ANK"/>
    <property type="match status" value="11"/>
</dbReference>
<evidence type="ECO:0000256" key="3">
    <source>
        <dbReference type="PROSITE-ProRule" id="PRU00023"/>
    </source>
</evidence>
<organism evidence="4">
    <name type="scientific">Culex pipiens</name>
    <name type="common">House mosquito</name>
    <dbReference type="NCBI Taxonomy" id="7175"/>
    <lineage>
        <taxon>Eukaryota</taxon>
        <taxon>Metazoa</taxon>
        <taxon>Ecdysozoa</taxon>
        <taxon>Arthropoda</taxon>
        <taxon>Hexapoda</taxon>
        <taxon>Insecta</taxon>
        <taxon>Pterygota</taxon>
        <taxon>Neoptera</taxon>
        <taxon>Endopterygota</taxon>
        <taxon>Diptera</taxon>
        <taxon>Nematocera</taxon>
        <taxon>Culicoidea</taxon>
        <taxon>Culicidae</taxon>
        <taxon>Culicinae</taxon>
        <taxon>Culicini</taxon>
        <taxon>Culex</taxon>
        <taxon>Culex</taxon>
    </lineage>
</organism>
<dbReference type="EMBL" id="HBUE01119064">
    <property type="protein sequence ID" value="CAG6491575.1"/>
    <property type="molecule type" value="Transcribed_RNA"/>
</dbReference>
<dbReference type="PANTHER" id="PTHR24198">
    <property type="entry name" value="ANKYRIN REPEAT AND PROTEIN KINASE DOMAIN-CONTAINING PROTEIN"/>
    <property type="match status" value="1"/>
</dbReference>
<keyword evidence="1" id="KW-0677">Repeat</keyword>
<dbReference type="PROSITE" id="PS50088">
    <property type="entry name" value="ANK_REPEAT"/>
    <property type="match status" value="2"/>
</dbReference>
<feature type="repeat" description="ANK" evidence="3">
    <location>
        <begin position="45"/>
        <end position="68"/>
    </location>
</feature>
<name>A0A8D8CHM4_CULPI</name>
<dbReference type="PROSITE" id="PS50297">
    <property type="entry name" value="ANK_REP_REGION"/>
    <property type="match status" value="2"/>
</dbReference>
<protein>
    <submittedName>
        <fullName evidence="4">Ankyrin repeat domain-containing protein 50</fullName>
    </submittedName>
</protein>
<keyword evidence="2 3" id="KW-0040">ANK repeat</keyword>
<dbReference type="Pfam" id="PF12796">
    <property type="entry name" value="Ank_2"/>
    <property type="match status" value="2"/>
</dbReference>
<evidence type="ECO:0000313" key="4">
    <source>
        <dbReference type="EMBL" id="CAG6491575.1"/>
    </source>
</evidence>
<dbReference type="AlphaFoldDB" id="A0A8D8CHM4"/>
<dbReference type="PANTHER" id="PTHR24198:SF165">
    <property type="entry name" value="ANKYRIN REPEAT-CONTAINING PROTEIN-RELATED"/>
    <property type="match status" value="1"/>
</dbReference>
<dbReference type="InterPro" id="IPR002110">
    <property type="entry name" value="Ankyrin_rpt"/>
</dbReference>
<evidence type="ECO:0000256" key="1">
    <source>
        <dbReference type="ARBA" id="ARBA00022737"/>
    </source>
</evidence>
<evidence type="ECO:0000256" key="2">
    <source>
        <dbReference type="ARBA" id="ARBA00023043"/>
    </source>
</evidence>
<feature type="repeat" description="ANK" evidence="3">
    <location>
        <begin position="840"/>
        <end position="872"/>
    </location>
</feature>